<accession>A0A147HRX8</accession>
<dbReference type="Proteomes" id="UP000072867">
    <property type="component" value="Unassembled WGS sequence"/>
</dbReference>
<evidence type="ECO:0000313" key="2">
    <source>
        <dbReference type="EMBL" id="KTT65815.1"/>
    </source>
</evidence>
<gene>
    <name evidence="2" type="ORF">NS319_17990</name>
</gene>
<evidence type="ECO:0000313" key="3">
    <source>
        <dbReference type="Proteomes" id="UP000072867"/>
    </source>
</evidence>
<dbReference type="PATRIC" id="fig|33051.3.peg.1183"/>
<sequence>MRLLSRPITATRSAMGVPPVGKAAWAPSTDSIPDAAPGRSGRIWLTADSAASGPPLSVSA</sequence>
<dbReference type="AlphaFoldDB" id="A0A147HRX8"/>
<protein>
    <submittedName>
        <fullName evidence="2">Uncharacterized protein</fullName>
    </submittedName>
</protein>
<feature type="region of interest" description="Disordered" evidence="1">
    <location>
        <begin position="18"/>
        <end position="40"/>
    </location>
</feature>
<organism evidence="2 3">
    <name type="scientific">Sphingomonas sanguinis</name>
    <dbReference type="NCBI Taxonomy" id="33051"/>
    <lineage>
        <taxon>Bacteria</taxon>
        <taxon>Pseudomonadati</taxon>
        <taxon>Pseudomonadota</taxon>
        <taxon>Alphaproteobacteria</taxon>
        <taxon>Sphingomonadales</taxon>
        <taxon>Sphingomonadaceae</taxon>
        <taxon>Sphingomonas</taxon>
    </lineage>
</organism>
<reference evidence="2 3" key="1">
    <citation type="journal article" date="2016" name="Front. Microbiol.">
        <title>Genomic Resource of Rice Seed Associated Bacteria.</title>
        <authorList>
            <person name="Midha S."/>
            <person name="Bansal K."/>
            <person name="Sharma S."/>
            <person name="Kumar N."/>
            <person name="Patil P.P."/>
            <person name="Chaudhry V."/>
            <person name="Patil P.B."/>
        </authorList>
    </citation>
    <scope>NUCLEOTIDE SEQUENCE [LARGE SCALE GENOMIC DNA]</scope>
    <source>
        <strain evidence="2 3">NS319</strain>
    </source>
</reference>
<evidence type="ECO:0000256" key="1">
    <source>
        <dbReference type="SAM" id="MobiDB-lite"/>
    </source>
</evidence>
<comment type="caution">
    <text evidence="2">The sequence shown here is derived from an EMBL/GenBank/DDBJ whole genome shotgun (WGS) entry which is preliminary data.</text>
</comment>
<proteinExistence type="predicted"/>
<dbReference type="EMBL" id="LDTD01000178">
    <property type="protein sequence ID" value="KTT65815.1"/>
    <property type="molecule type" value="Genomic_DNA"/>
</dbReference>
<name>A0A147HRX8_9SPHN</name>